<feature type="transmembrane region" description="Helical" evidence="1">
    <location>
        <begin position="46"/>
        <end position="64"/>
    </location>
</feature>
<name>A0ABS8ZA96_9PSEU</name>
<keyword evidence="1" id="KW-0812">Transmembrane</keyword>
<keyword evidence="3" id="KW-1185">Reference proteome</keyword>
<keyword evidence="1" id="KW-1133">Transmembrane helix</keyword>
<accession>A0ABS8ZA96</accession>
<organism evidence="2 3">
    <name type="scientific">Kibdelosporangium philippinense</name>
    <dbReference type="NCBI Taxonomy" id="211113"/>
    <lineage>
        <taxon>Bacteria</taxon>
        <taxon>Bacillati</taxon>
        <taxon>Actinomycetota</taxon>
        <taxon>Actinomycetes</taxon>
        <taxon>Pseudonocardiales</taxon>
        <taxon>Pseudonocardiaceae</taxon>
        <taxon>Kibdelosporangium</taxon>
    </lineage>
</organism>
<evidence type="ECO:0000313" key="3">
    <source>
        <dbReference type="Proteomes" id="UP001521150"/>
    </source>
</evidence>
<feature type="transmembrane region" description="Helical" evidence="1">
    <location>
        <begin position="71"/>
        <end position="89"/>
    </location>
</feature>
<proteinExistence type="predicted"/>
<comment type="caution">
    <text evidence="2">The sequence shown here is derived from an EMBL/GenBank/DDBJ whole genome shotgun (WGS) entry which is preliminary data.</text>
</comment>
<dbReference type="EMBL" id="JAJVCN010000001">
    <property type="protein sequence ID" value="MCE7004327.1"/>
    <property type="molecule type" value="Genomic_DNA"/>
</dbReference>
<evidence type="ECO:0000256" key="1">
    <source>
        <dbReference type="SAM" id="Phobius"/>
    </source>
</evidence>
<gene>
    <name evidence="2" type="ORF">LWC34_16000</name>
</gene>
<reference evidence="2 3" key="1">
    <citation type="submission" date="2021-12" db="EMBL/GenBank/DDBJ databases">
        <title>Genome sequence of Kibdelosporangium philippinense ATCC 49844.</title>
        <authorList>
            <person name="Fedorov E.A."/>
            <person name="Omeragic M."/>
            <person name="Shalygina K.F."/>
            <person name="Maclea K.S."/>
        </authorList>
    </citation>
    <scope>NUCLEOTIDE SEQUENCE [LARGE SCALE GENOMIC DNA]</scope>
    <source>
        <strain evidence="2 3">ATCC 49844</strain>
    </source>
</reference>
<dbReference type="RefSeq" id="WP_233725852.1">
    <property type="nucleotide sequence ID" value="NZ_JAJVCN010000001.1"/>
</dbReference>
<protein>
    <submittedName>
        <fullName evidence="2">Uncharacterized protein</fullName>
    </submittedName>
</protein>
<sequence length="140" mass="15493">MLHTDLQSLNILMAPHARVVDWAWARLGASWMAMLPPYNEHLVRDYGFMNLGMTLFFIVAAITLTPTMVRVSAGALFVFGLPHMVFHILRMDHMSAADATMLTITNLVTTVVLPAVVFAMAMKPRETAVKPPQTVRPASS</sequence>
<feature type="transmembrane region" description="Helical" evidence="1">
    <location>
        <begin position="101"/>
        <end position="121"/>
    </location>
</feature>
<dbReference type="Proteomes" id="UP001521150">
    <property type="component" value="Unassembled WGS sequence"/>
</dbReference>
<keyword evidence="1" id="KW-0472">Membrane</keyword>
<evidence type="ECO:0000313" key="2">
    <source>
        <dbReference type="EMBL" id="MCE7004327.1"/>
    </source>
</evidence>